<dbReference type="EMBL" id="CP108222">
    <property type="protein sequence ID" value="WTT22222.1"/>
    <property type="molecule type" value="Genomic_DNA"/>
</dbReference>
<dbReference type="SUPFAM" id="SSF100950">
    <property type="entry name" value="NagB/RpiA/CoA transferase-like"/>
    <property type="match status" value="1"/>
</dbReference>
<comment type="similarity">
    <text evidence="1">Belongs to the 3-oxoacid CoA-transferase subunit B family.</text>
</comment>
<proteinExistence type="inferred from homology"/>
<reference evidence="2" key="1">
    <citation type="submission" date="2022-10" db="EMBL/GenBank/DDBJ databases">
        <title>The complete genomes of actinobacterial strains from the NBC collection.</title>
        <authorList>
            <person name="Joergensen T.S."/>
            <person name="Alvarez Arevalo M."/>
            <person name="Sterndorff E.B."/>
            <person name="Faurdal D."/>
            <person name="Vuksanovic O."/>
            <person name="Mourched A.-S."/>
            <person name="Charusanti P."/>
            <person name="Shaw S."/>
            <person name="Blin K."/>
            <person name="Weber T."/>
        </authorList>
    </citation>
    <scope>NUCLEOTIDE SEQUENCE</scope>
    <source>
        <strain evidence="2">NBC_00093</strain>
    </source>
</reference>
<name>A0AAU2ACX8_9ACTN</name>
<evidence type="ECO:0000313" key="2">
    <source>
        <dbReference type="EMBL" id="WTT22222.1"/>
    </source>
</evidence>
<gene>
    <name evidence="2" type="ORF">OHA22_45125</name>
</gene>
<dbReference type="InterPro" id="IPR037171">
    <property type="entry name" value="NagB/RpiA_transferase-like"/>
</dbReference>
<dbReference type="GO" id="GO:0008410">
    <property type="term" value="F:CoA-transferase activity"/>
    <property type="evidence" value="ECO:0007669"/>
    <property type="project" value="InterPro"/>
</dbReference>
<dbReference type="InterPro" id="IPR004165">
    <property type="entry name" value="CoA_trans_fam_I"/>
</dbReference>
<organism evidence="2">
    <name type="scientific">Streptomyces sp. NBC_00093</name>
    <dbReference type="NCBI Taxonomy" id="2975649"/>
    <lineage>
        <taxon>Bacteria</taxon>
        <taxon>Bacillati</taxon>
        <taxon>Actinomycetota</taxon>
        <taxon>Actinomycetes</taxon>
        <taxon>Kitasatosporales</taxon>
        <taxon>Streptomycetaceae</taxon>
        <taxon>Streptomyces</taxon>
    </lineage>
</organism>
<accession>A0AAU2ACX8</accession>
<dbReference type="PANTHER" id="PTHR43293">
    <property type="entry name" value="ACETATE COA-TRANSFERASE YDIF"/>
    <property type="match status" value="1"/>
</dbReference>
<evidence type="ECO:0000256" key="1">
    <source>
        <dbReference type="ARBA" id="ARBA00007047"/>
    </source>
</evidence>
<sequence>MTESTRARTETTHADTEITRAEVCAVACADVWRGAGEILAHTAGVVPSIGARLARLTTSPDLVLTDGEAYFMSDPPPLGRTAADGGVVEGWVPYRKVFDIVASGRRQSMMGASQIDRYGNQNISLIGDWRRPTRQLIGVRGAPGNTANHRTDYWVARHTPKVFVEKVDVVCGVGNDRARGAGGKGLRFHHLGVVITNLAVLDYGEDGRLRVRSLHPGVTADEVRANTGFEIDASGATETRLPDETELRLIREAVDPRGLRDREVSRSTGS</sequence>
<protein>
    <submittedName>
        <fullName evidence="2">CoA-transferase</fullName>
    </submittedName>
</protein>
<dbReference type="SMART" id="SM00882">
    <property type="entry name" value="CoA_trans"/>
    <property type="match status" value="1"/>
</dbReference>
<dbReference type="Gene3D" id="3.40.1080.10">
    <property type="entry name" value="Glutaconate Coenzyme A-transferase"/>
    <property type="match status" value="1"/>
</dbReference>
<dbReference type="Pfam" id="PF01144">
    <property type="entry name" value="CoA_trans"/>
    <property type="match status" value="1"/>
</dbReference>
<dbReference type="PANTHER" id="PTHR43293:SF3">
    <property type="entry name" value="CHOLESTEROL RING-CLEAVING HYDROLASE IPDB SUBUNIT"/>
    <property type="match status" value="1"/>
</dbReference>
<dbReference type="AlphaFoldDB" id="A0AAU2ACX8"/>